<dbReference type="SUPFAM" id="SSF53474">
    <property type="entry name" value="alpha/beta-Hydrolases"/>
    <property type="match status" value="1"/>
</dbReference>
<reference evidence="6" key="3">
    <citation type="submission" date="2025-08" db="UniProtKB">
        <authorList>
            <consortium name="RefSeq"/>
        </authorList>
    </citation>
    <scope>IDENTIFICATION</scope>
    <source>
        <strain evidence="6">NI907</strain>
    </source>
</reference>
<dbReference type="Proteomes" id="UP000515153">
    <property type="component" value="Chromosome V"/>
</dbReference>
<dbReference type="Gene3D" id="3.40.50.1820">
    <property type="entry name" value="alpha/beta hydrolase"/>
    <property type="match status" value="1"/>
</dbReference>
<dbReference type="InterPro" id="IPR011047">
    <property type="entry name" value="Quinoprotein_ADH-like_sf"/>
</dbReference>
<evidence type="ECO:0000256" key="1">
    <source>
        <dbReference type="ARBA" id="ARBA00022737"/>
    </source>
</evidence>
<dbReference type="Gene3D" id="2.130.10.10">
    <property type="entry name" value="YVTN repeat-like/Quinoprotein amine dehydrogenase"/>
    <property type="match status" value="3"/>
</dbReference>
<dbReference type="InterPro" id="IPR015943">
    <property type="entry name" value="WD40/YVTN_repeat-like_dom_sf"/>
</dbReference>
<dbReference type="PANTHER" id="PTHR10039">
    <property type="entry name" value="AMELOGENIN"/>
    <property type="match status" value="1"/>
</dbReference>
<dbReference type="Pfam" id="PF24883">
    <property type="entry name" value="NPHP3_N"/>
    <property type="match status" value="1"/>
</dbReference>
<dbReference type="Pfam" id="PF22939">
    <property type="entry name" value="WHD_GPIID"/>
    <property type="match status" value="1"/>
</dbReference>
<dbReference type="InterPro" id="IPR056884">
    <property type="entry name" value="NPHP3-like_N"/>
</dbReference>
<keyword evidence="1" id="KW-0677">Repeat</keyword>
<dbReference type="GeneID" id="41963276"/>
<dbReference type="Gene3D" id="3.40.50.300">
    <property type="entry name" value="P-loop containing nucleotide triphosphate hydrolases"/>
    <property type="match status" value="1"/>
</dbReference>
<keyword evidence="5" id="KW-1185">Reference proteome</keyword>
<dbReference type="SUPFAM" id="SSF50998">
    <property type="entry name" value="Quinoprotein alcohol dehydrogenase-like"/>
    <property type="match status" value="1"/>
</dbReference>
<evidence type="ECO:0008006" key="7">
    <source>
        <dbReference type="Google" id="ProtNLM"/>
    </source>
</evidence>
<accession>A0A6P8AWP2</accession>
<organism evidence="5 6">
    <name type="scientific">Pyricularia grisea</name>
    <name type="common">Crabgrass-specific blast fungus</name>
    <name type="synonym">Magnaporthe grisea</name>
    <dbReference type="NCBI Taxonomy" id="148305"/>
    <lineage>
        <taxon>Eukaryota</taxon>
        <taxon>Fungi</taxon>
        <taxon>Dikarya</taxon>
        <taxon>Ascomycota</taxon>
        <taxon>Pezizomycotina</taxon>
        <taxon>Sordariomycetes</taxon>
        <taxon>Sordariomycetidae</taxon>
        <taxon>Magnaporthales</taxon>
        <taxon>Pyriculariaceae</taxon>
        <taxon>Pyricularia</taxon>
    </lineage>
</organism>
<feature type="region of interest" description="Disordered" evidence="2">
    <location>
        <begin position="31"/>
        <end position="63"/>
    </location>
</feature>
<feature type="domain" description="Nephrocystin 3-like N-terminal" evidence="4">
    <location>
        <begin position="412"/>
        <end position="577"/>
    </location>
</feature>
<dbReference type="InterPro" id="IPR029058">
    <property type="entry name" value="AB_hydrolase_fold"/>
</dbReference>
<dbReference type="RefSeq" id="XP_030979289.1">
    <property type="nucleotide sequence ID" value="XM_031128367.1"/>
</dbReference>
<feature type="compositionally biased region" description="Polar residues" evidence="2">
    <location>
        <begin position="1262"/>
        <end position="1271"/>
    </location>
</feature>
<feature type="domain" description="GPI inositol-deacylase winged helix" evidence="3">
    <location>
        <begin position="678"/>
        <end position="750"/>
    </location>
</feature>
<dbReference type="SUPFAM" id="SSF52540">
    <property type="entry name" value="P-loop containing nucleoside triphosphate hydrolases"/>
    <property type="match status" value="1"/>
</dbReference>
<reference evidence="5 6" key="1">
    <citation type="journal article" date="2019" name="Mol. Biol. Evol.">
        <title>Blast fungal genomes show frequent chromosomal changes, gene gains and losses, and effector gene turnover.</title>
        <authorList>
            <person name="Gomez Luciano L.B."/>
            <person name="Jason Tsai I."/>
            <person name="Chuma I."/>
            <person name="Tosa Y."/>
            <person name="Chen Y.H."/>
            <person name="Li J.Y."/>
            <person name="Li M.Y."/>
            <person name="Jade Lu M.Y."/>
            <person name="Nakayashiki H."/>
            <person name="Li W.H."/>
        </authorList>
    </citation>
    <scope>NUCLEOTIDE SEQUENCE [LARGE SCALE GENOMIC DNA]</scope>
    <source>
        <strain evidence="5 6">NI907</strain>
    </source>
</reference>
<evidence type="ECO:0000313" key="5">
    <source>
        <dbReference type="Proteomes" id="UP000515153"/>
    </source>
</evidence>
<sequence>MITIGLLFLHTYLAHSNLKIDMLRKITSFRRRPKADRRGSSADGSGSDASSTIAAPDEALSRTTTERSYLQDLIPAPSRRPSEPPAVDHGPRGLTVVYSPPNDSHRANIVFVHGLGGTSRKTWSKDADPALFWPLQFLPLESDLRRARILTFGYNADFQKPGSVNTSVLDFAKELLFDLKHARDEQGEELDMDKVPLIFVVHSMGGLIVKEAYIQGQHDPQYETIIRAISAIIFLSTPHRGTNLAQTLNRILQSTLGVTSAKYYVSELSKSSFTLQRLNEQFRHIAPSLDIVSFYETIPTPIGFKNTKVMVLEKESSVLGYPGEISKPLTNADHHGVCKYSSPDDPNYVTVRNVLKSLFSKILTSQAGRGSEGRDITDGKGRRQSADLRSILGITELPNTDYAFFRDQWIEGTGQWLLQDQAYRQWLLSHEKSPNIIWLTGSAAAGKSVLASTIIDSLVGDAADGYCQYFFIRFADRKKRTLSMILRSLAYQMGLNVPGFQEQVLGFADEAIGFDTADSRTIWDCIKSALSSIDIMSNSIFWVIDGIDEAEKPRTLLKYLADLHSLHLPIRVLLVGRRTNELDAEFQRLPAAVRTTHIDIDGRVEDLRAYVNRELALLGDLDLRQSLIERWVRLAVERLNSCYTQADAEAALKELPGGMNALYDRMAASISAKSPPERDFATKLLNFAACSVRTLKVIELSHALGKDDFFDMQRTVADLCGGFAVIDNGGNFTLVHHSAREYLLDPDSSSSSSSSSSRAFGLARSEAHRTIFLSCMRSLTATGLRGQIGRGSMPEFVNYAAGDWSSHLVAAPIGCRETANAMRKFLSGPWVLAWIHILVRTDRLGVLVRASKSLSRFAAAAREHDALGTETHQNVKELELFECWAVDFTKLAGKFGGNLRRSPQSIYKAVPALCPHNSAIYQQFGKVEPRVLTVSGFSSNNWDDSLGRLSFGFRNYAAFIQVAGAHVFILISSGTVLIYNSTTLDHHSASPIKHGERLYRMQTNSRGNTLVTYGYRTTKVWQVSSGVCTVTVPNVEIGLRPLVMLLKDNTLFVGTDDRCVRTLALSQQSPTWKLVAELEEQELEGHFLNAASHMALNKDGTMVTVAYRGHPLSAWEADGPTHIGHLWKKDANYRGEVLEAIWHPHEAQVYGLYTTGQIFQWSPYYNEVEEKSVGANKMTMSPDGNLLATSDARGAVKILTTSSLTIIYQVAAQDLVLGLAFSPDLRRIYDLRGDYGNVWGPNALLRYAEPTGQGPDAESELDSLSPSSNVSEITPRWVDPIIALEPSPVGRLYCCNTEKGVVTLHDALRGTATTLHASPVSFGSSLMTWSLDGRWLCFADPSMSIYIVSVQPGTSGSDPVIGCPVVVSMQGTTRGPILQLVFQPDGSHIMVHTESTVYLISTAASAVSKSAPVGTAKCRWIVHPQNTALVVGLGPKSAHVLDWDLVEHETYNLCYMTIHDVDNSYSTTATVSPSQTHTIERVLVTHDKKRILAQLAVAEGSVGEKIFLSLEASSLLSSATPQQASSAVTAGTEPKAINPLVLDTAVSSQISLVLGFSPSNSLVYLSGSFQVCLWNMSPVPQLHPKVKLPHAADGWHGSQGPTVLGSEIFSLPGDWISMECVRLCCLWPNEKAILCPRNGEVGVIRSPALV</sequence>
<dbReference type="InterPro" id="IPR027417">
    <property type="entry name" value="P-loop_NTPase"/>
</dbReference>
<protein>
    <recommendedName>
        <fullName evidence="7">NACHT domain-containing protein</fullName>
    </recommendedName>
</protein>
<evidence type="ECO:0000313" key="6">
    <source>
        <dbReference type="RefSeq" id="XP_030979289.1"/>
    </source>
</evidence>
<name>A0A6P8AWP2_PYRGI</name>
<gene>
    <name evidence="6" type="ORF">PgNI_08371</name>
</gene>
<proteinExistence type="predicted"/>
<evidence type="ECO:0000259" key="4">
    <source>
        <dbReference type="Pfam" id="PF24883"/>
    </source>
</evidence>
<evidence type="ECO:0000256" key="2">
    <source>
        <dbReference type="SAM" id="MobiDB-lite"/>
    </source>
</evidence>
<dbReference type="PANTHER" id="PTHR10039:SF16">
    <property type="entry name" value="GPI INOSITOL-DEACYLASE"/>
    <property type="match status" value="1"/>
</dbReference>
<dbReference type="InterPro" id="IPR054471">
    <property type="entry name" value="GPIID_WHD"/>
</dbReference>
<evidence type="ECO:0000259" key="3">
    <source>
        <dbReference type="Pfam" id="PF22939"/>
    </source>
</evidence>
<dbReference type="KEGG" id="pgri:PgNI_08371"/>
<feature type="region of interest" description="Disordered" evidence="2">
    <location>
        <begin position="1249"/>
        <end position="1271"/>
    </location>
</feature>
<reference evidence="6" key="2">
    <citation type="submission" date="2019-10" db="EMBL/GenBank/DDBJ databases">
        <authorList>
            <consortium name="NCBI Genome Project"/>
        </authorList>
    </citation>
    <scope>NUCLEOTIDE SEQUENCE</scope>
    <source>
        <strain evidence="6">NI907</strain>
    </source>
</reference>
<feature type="compositionally biased region" description="Low complexity" evidence="2">
    <location>
        <begin position="41"/>
        <end position="51"/>
    </location>
</feature>